<dbReference type="KEGG" id="age:AA314_10027"/>
<name>A0AAC8TKL8_9BACT</name>
<gene>
    <name evidence="3" type="ORF">AA314_10027</name>
    <name evidence="4" type="ORF">ATI61_12724</name>
</gene>
<feature type="transmembrane region" description="Helical" evidence="2">
    <location>
        <begin position="39"/>
        <end position="59"/>
    </location>
</feature>
<dbReference type="AlphaFoldDB" id="A0AAC8TKL8"/>
<reference evidence="3 5" key="1">
    <citation type="submission" date="2015-05" db="EMBL/GenBank/DDBJ databases">
        <title>Genome assembly of Archangium gephyra DSM 2261.</title>
        <authorList>
            <person name="Sharma G."/>
            <person name="Subramanian S."/>
        </authorList>
    </citation>
    <scope>NUCLEOTIDE SEQUENCE [LARGE SCALE GENOMIC DNA]</scope>
    <source>
        <strain evidence="3 5">DSM 2261</strain>
    </source>
</reference>
<keyword evidence="2" id="KW-1133">Transmembrane helix</keyword>
<protein>
    <submittedName>
        <fullName evidence="3">Uncharacterized protein</fullName>
    </submittedName>
</protein>
<sequence length="348" mass="37774">MPELRDGSPPASTPSREGTPASVWREAGAAFALVFRTPLLIFLVCNLTFVTTLFALFGADVQGLAYLHPRQTSLWRMLTALAPTSWLLTLVILLGDFEQNLSAWPRTRGTRMTVVLCVLLGLPLHSLPLMAQYIVLKEEPLVAAAIATVLPTSDVYLKLHISNMLGLTATVLIFSGIIGVHTQLIGRLRELRHHSGATGSGALDEDVRWYQRQEVLLKRFLTLCAIMLGCSIVSVGALRNLLNQAISTSTETLPTAPVLGYGIYCTGLLASVYLPAHNTLKRVDHLLAEQMLQQSPGAPTTWKQRYEEQQAAHAWLGLQGSALQDLQQGLSVLTPLLASISSLVLGPG</sequence>
<accession>A0AAC8TKL8</accession>
<keyword evidence="6" id="KW-1185">Reference proteome</keyword>
<evidence type="ECO:0000256" key="2">
    <source>
        <dbReference type="SAM" id="Phobius"/>
    </source>
</evidence>
<feature type="transmembrane region" description="Helical" evidence="2">
    <location>
        <begin position="114"/>
        <end position="135"/>
    </location>
</feature>
<evidence type="ECO:0000313" key="4">
    <source>
        <dbReference type="EMBL" id="REG14305.1"/>
    </source>
</evidence>
<feature type="transmembrane region" description="Helical" evidence="2">
    <location>
        <begin position="258"/>
        <end position="276"/>
    </location>
</feature>
<keyword evidence="2" id="KW-0472">Membrane</keyword>
<organism evidence="3 5">
    <name type="scientific">Archangium gephyra</name>
    <dbReference type="NCBI Taxonomy" id="48"/>
    <lineage>
        <taxon>Bacteria</taxon>
        <taxon>Pseudomonadati</taxon>
        <taxon>Myxococcota</taxon>
        <taxon>Myxococcia</taxon>
        <taxon>Myxococcales</taxon>
        <taxon>Cystobacterineae</taxon>
        <taxon>Archangiaceae</taxon>
        <taxon>Archangium</taxon>
    </lineage>
</organism>
<feature type="transmembrane region" description="Helical" evidence="2">
    <location>
        <begin position="220"/>
        <end position="238"/>
    </location>
</feature>
<evidence type="ECO:0000313" key="6">
    <source>
        <dbReference type="Proteomes" id="UP000256345"/>
    </source>
</evidence>
<dbReference type="Proteomes" id="UP000256345">
    <property type="component" value="Unassembled WGS sequence"/>
</dbReference>
<keyword evidence="2" id="KW-0812">Transmembrane</keyword>
<evidence type="ECO:0000256" key="1">
    <source>
        <dbReference type="SAM" id="MobiDB-lite"/>
    </source>
</evidence>
<dbReference type="Proteomes" id="UP000035579">
    <property type="component" value="Chromosome"/>
</dbReference>
<feature type="region of interest" description="Disordered" evidence="1">
    <location>
        <begin position="1"/>
        <end position="20"/>
    </location>
</feature>
<evidence type="ECO:0000313" key="5">
    <source>
        <dbReference type="Proteomes" id="UP000035579"/>
    </source>
</evidence>
<reference evidence="4 6" key="2">
    <citation type="submission" date="2018-08" db="EMBL/GenBank/DDBJ databases">
        <title>Genomic Encyclopedia of Archaeal and Bacterial Type Strains, Phase II (KMG-II): from individual species to whole genera.</title>
        <authorList>
            <person name="Goeker M."/>
        </authorList>
    </citation>
    <scope>NUCLEOTIDE SEQUENCE [LARGE SCALE GENOMIC DNA]</scope>
    <source>
        <strain evidence="4 6">DSM 2261</strain>
    </source>
</reference>
<feature type="transmembrane region" description="Helical" evidence="2">
    <location>
        <begin position="155"/>
        <end position="180"/>
    </location>
</feature>
<evidence type="ECO:0000313" key="3">
    <source>
        <dbReference type="EMBL" id="AKJ08401.1"/>
    </source>
</evidence>
<feature type="transmembrane region" description="Helical" evidence="2">
    <location>
        <begin position="74"/>
        <end position="94"/>
    </location>
</feature>
<dbReference type="EMBL" id="QUMU01000027">
    <property type="protein sequence ID" value="REG14305.1"/>
    <property type="molecule type" value="Genomic_DNA"/>
</dbReference>
<dbReference type="RefSeq" id="WP_047861171.1">
    <property type="nucleotide sequence ID" value="NZ_CP011509.1"/>
</dbReference>
<proteinExistence type="predicted"/>
<dbReference type="EMBL" id="CP011509">
    <property type="protein sequence ID" value="AKJ08401.1"/>
    <property type="molecule type" value="Genomic_DNA"/>
</dbReference>